<name>A0A9P6YD27_RHIOR</name>
<accession>A0A9P6YD27</accession>
<dbReference type="OrthoDB" id="2284111at2759"/>
<dbReference type="OMA" id="AFIQYNA"/>
<organism evidence="1 2">
    <name type="scientific">Rhizopus oryzae</name>
    <name type="common">Mucormycosis agent</name>
    <name type="synonym">Rhizopus arrhizus var. delemar</name>
    <dbReference type="NCBI Taxonomy" id="64495"/>
    <lineage>
        <taxon>Eukaryota</taxon>
        <taxon>Fungi</taxon>
        <taxon>Fungi incertae sedis</taxon>
        <taxon>Mucoromycota</taxon>
        <taxon>Mucoromycotina</taxon>
        <taxon>Mucoromycetes</taxon>
        <taxon>Mucorales</taxon>
        <taxon>Mucorineae</taxon>
        <taxon>Rhizopodaceae</taxon>
        <taxon>Rhizopus</taxon>
    </lineage>
</organism>
<comment type="caution">
    <text evidence="1">The sequence shown here is derived from an EMBL/GenBank/DDBJ whole genome shotgun (WGS) entry which is preliminary data.</text>
</comment>
<gene>
    <name evidence="1" type="ORF">G6F51_005520</name>
</gene>
<proteinExistence type="predicted"/>
<protein>
    <submittedName>
        <fullName evidence="1">Uncharacterized protein</fullName>
    </submittedName>
</protein>
<dbReference type="AlphaFoldDB" id="A0A9P6YD27"/>
<sequence>MWPQNKNKCLSPRQIANKAYTLAIKKLDRDDKRKKPQYSVRERLLLSNTMAKAEDVLNKKIRVKNSILSDETIKEESTPVLRRSEQTPIKEQIKQQPDESLLAVSMVAVAAVVVYSSIQQSNNNMDNILIQYNDCRPKITPHAAAVTTMI</sequence>
<evidence type="ECO:0000313" key="1">
    <source>
        <dbReference type="EMBL" id="KAG1545349.1"/>
    </source>
</evidence>
<dbReference type="Proteomes" id="UP000717996">
    <property type="component" value="Unassembled WGS sequence"/>
</dbReference>
<reference evidence="1" key="1">
    <citation type="journal article" date="2020" name="Microb. Genom.">
        <title>Genetic diversity of clinical and environmental Mucorales isolates obtained from an investigation of mucormycosis cases among solid organ transplant recipients.</title>
        <authorList>
            <person name="Nguyen M.H."/>
            <person name="Kaul D."/>
            <person name="Muto C."/>
            <person name="Cheng S.J."/>
            <person name="Richter R.A."/>
            <person name="Bruno V.M."/>
            <person name="Liu G."/>
            <person name="Beyhan S."/>
            <person name="Sundermann A.J."/>
            <person name="Mounaud S."/>
            <person name="Pasculle A.W."/>
            <person name="Nierman W.C."/>
            <person name="Driscoll E."/>
            <person name="Cumbie R."/>
            <person name="Clancy C.J."/>
            <person name="Dupont C.L."/>
        </authorList>
    </citation>
    <scope>NUCLEOTIDE SEQUENCE</scope>
    <source>
        <strain evidence="1">GL16</strain>
    </source>
</reference>
<dbReference type="EMBL" id="JAANIT010000682">
    <property type="protein sequence ID" value="KAG1545349.1"/>
    <property type="molecule type" value="Genomic_DNA"/>
</dbReference>
<evidence type="ECO:0000313" key="2">
    <source>
        <dbReference type="Proteomes" id="UP000717996"/>
    </source>
</evidence>